<evidence type="ECO:0000256" key="10">
    <source>
        <dbReference type="ARBA" id="ARBA00023157"/>
    </source>
</evidence>
<proteinExistence type="predicted"/>
<comment type="subcellular location">
    <subcellularLocation>
        <location evidence="1">Cell membrane</location>
        <topology evidence="1">Multi-pass membrane protein</topology>
    </subcellularLocation>
</comment>
<protein>
    <recommendedName>
        <fullName evidence="19">Acid-sensing ion channel 1-like</fullName>
    </recommendedName>
</protein>
<dbReference type="Gene3D" id="1.10.287.770">
    <property type="entry name" value="YojJ-like"/>
    <property type="match status" value="1"/>
</dbReference>
<keyword evidence="18" id="KW-1185">Reference proteome</keyword>
<dbReference type="AlphaFoldDB" id="A0A8C9RIQ6"/>
<evidence type="ECO:0000256" key="9">
    <source>
        <dbReference type="ARBA" id="ARBA00023136"/>
    </source>
</evidence>
<dbReference type="Gene3D" id="1.10.3590.10">
    <property type="entry name" value="acid-sensing ion channel 1 domain"/>
    <property type="match status" value="2"/>
</dbReference>
<evidence type="ECO:0000256" key="1">
    <source>
        <dbReference type="ARBA" id="ARBA00004651"/>
    </source>
</evidence>
<evidence type="ECO:0000256" key="15">
    <source>
        <dbReference type="SAM" id="MobiDB-lite"/>
    </source>
</evidence>
<evidence type="ECO:0000256" key="4">
    <source>
        <dbReference type="ARBA" id="ARBA00022475"/>
    </source>
</evidence>
<sequence>MATAPETPEMITQESIPSELEQSSSQCPEDKVLRRTVKEITAAFVRNTKFHGLRYVFARDRSKARRLFWLLAFFSCVGLLSTWSWNRLHYLLSYPAVTKIHMVWARSMSFPAVTLCNQNLFRMSSLTKDDLYHSGYWLDLLHVNHSVNRRTLSTLRDDRKQSLLSLLDFSQYAPPPRFNTTEMVDRLGHQLEDMLLECKFQGENCTYKNFTPVYTRYGKCYTFNSGLDGNPLLTTLKGGTGNGLEIMLDIQQDEYLPVWGETDETSYEAGVKVQIHSQVEPPFVHELGFGVAPGFQTFVSTQEQRLQYLPPPWGDCKSTPIDSEFFSTYSITACRIDCETRYLVENCNCRMVHMPGTSSVCTPEQYKDCADPALDFLVEKDNNYCVCETPCNMTRYGKELSMVKIPSKASAKYLAKKFNKTEQYIADNILVLDIFFEALNYEKIEQKKAYEVAGLLGDIGGQMGLFIGASVLTILEIFDYLYEVFKDKVLGFFIRKKRPRRCQSDNLSTCDTLRSHSDSLGFTPNMLPRHPTLGNFEEFAC</sequence>
<keyword evidence="11" id="KW-0325">Glycoprotein</keyword>
<dbReference type="FunFam" id="1.10.287.820:FF:000001">
    <property type="entry name" value="acid-sensing ion channel 1 isoform X2"/>
    <property type="match status" value="1"/>
</dbReference>
<dbReference type="PANTHER" id="PTHR11690">
    <property type="entry name" value="AMILORIDE-SENSITIVE SODIUM CHANNEL-RELATED"/>
    <property type="match status" value="1"/>
</dbReference>
<feature type="transmembrane region" description="Helical" evidence="16">
    <location>
        <begin position="67"/>
        <end position="85"/>
    </location>
</feature>
<dbReference type="FunFam" id="1.10.287.770:FF:000001">
    <property type="entry name" value="Acid-sensing ion channel subunit 1"/>
    <property type="match status" value="1"/>
</dbReference>
<dbReference type="GO" id="GO:0005886">
    <property type="term" value="C:plasma membrane"/>
    <property type="evidence" value="ECO:0007669"/>
    <property type="project" value="UniProtKB-SubCell"/>
</dbReference>
<dbReference type="Ensembl" id="ENSSFOT00015014319.2">
    <property type="protein sequence ID" value="ENSSFOP00015014147.1"/>
    <property type="gene ID" value="ENSSFOG00015009088.2"/>
</dbReference>
<dbReference type="GeneTree" id="ENSGT00940000164727"/>
<evidence type="ECO:0000256" key="7">
    <source>
        <dbReference type="ARBA" id="ARBA00023053"/>
    </source>
</evidence>
<evidence type="ECO:0000256" key="8">
    <source>
        <dbReference type="ARBA" id="ARBA00023065"/>
    </source>
</evidence>
<evidence type="ECO:0000256" key="16">
    <source>
        <dbReference type="SAM" id="Phobius"/>
    </source>
</evidence>
<dbReference type="NCBIfam" id="TIGR00859">
    <property type="entry name" value="ENaC"/>
    <property type="match status" value="1"/>
</dbReference>
<dbReference type="InterPro" id="IPR020903">
    <property type="entry name" value="ENaC_CS"/>
</dbReference>
<dbReference type="Pfam" id="PF00858">
    <property type="entry name" value="ASC"/>
    <property type="match status" value="1"/>
</dbReference>
<evidence type="ECO:0000256" key="14">
    <source>
        <dbReference type="ARBA" id="ARBA00036239"/>
    </source>
</evidence>
<reference evidence="17" key="3">
    <citation type="submission" date="2025-09" db="UniProtKB">
        <authorList>
            <consortium name="Ensembl"/>
        </authorList>
    </citation>
    <scope>IDENTIFICATION</scope>
</reference>
<feature type="compositionally biased region" description="Polar residues" evidence="15">
    <location>
        <begin position="10"/>
        <end position="24"/>
    </location>
</feature>
<keyword evidence="9 16" id="KW-0472">Membrane</keyword>
<evidence type="ECO:0000256" key="3">
    <source>
        <dbReference type="ARBA" id="ARBA00022461"/>
    </source>
</evidence>
<keyword evidence="6 16" id="KW-1133">Transmembrane helix</keyword>
<keyword evidence="10" id="KW-1015">Disulfide bond</keyword>
<evidence type="ECO:0000256" key="13">
    <source>
        <dbReference type="ARBA" id="ARBA00023303"/>
    </source>
</evidence>
<keyword evidence="13" id="KW-0407">Ion channel</keyword>
<evidence type="ECO:0000256" key="2">
    <source>
        <dbReference type="ARBA" id="ARBA00022448"/>
    </source>
</evidence>
<dbReference type="InterPro" id="IPR001873">
    <property type="entry name" value="ENaC"/>
</dbReference>
<gene>
    <name evidence="17" type="primary">asic1c</name>
</gene>
<evidence type="ECO:0008006" key="19">
    <source>
        <dbReference type="Google" id="ProtNLM"/>
    </source>
</evidence>
<evidence type="ECO:0000256" key="12">
    <source>
        <dbReference type="ARBA" id="ARBA00023201"/>
    </source>
</evidence>
<evidence type="ECO:0000256" key="5">
    <source>
        <dbReference type="ARBA" id="ARBA00022692"/>
    </source>
</evidence>
<dbReference type="PANTHER" id="PTHR11690:SF252">
    <property type="entry name" value="ACID-SENSING ION CHANNEL 1C"/>
    <property type="match status" value="1"/>
</dbReference>
<dbReference type="FunFam" id="1.10.3590.10:FF:000002">
    <property type="entry name" value="acid-sensing ion channel 1 isoform X2"/>
    <property type="match status" value="1"/>
</dbReference>
<reference evidence="17 18" key="1">
    <citation type="submission" date="2019-04" db="EMBL/GenBank/DDBJ databases">
        <authorList>
            <consortium name="Wellcome Sanger Institute Data Sharing"/>
        </authorList>
    </citation>
    <scope>NUCLEOTIDE SEQUENCE [LARGE SCALE GENOMIC DNA]</scope>
</reference>
<evidence type="ECO:0000313" key="17">
    <source>
        <dbReference type="Ensembl" id="ENSSFOP00015014147.1"/>
    </source>
</evidence>
<keyword evidence="4" id="KW-1003">Cell membrane</keyword>
<organism evidence="17 18">
    <name type="scientific">Scleropages formosus</name>
    <name type="common">Asian bonytongue</name>
    <name type="synonym">Osteoglossum formosum</name>
    <dbReference type="NCBI Taxonomy" id="113540"/>
    <lineage>
        <taxon>Eukaryota</taxon>
        <taxon>Metazoa</taxon>
        <taxon>Chordata</taxon>
        <taxon>Craniata</taxon>
        <taxon>Vertebrata</taxon>
        <taxon>Euteleostomi</taxon>
        <taxon>Actinopterygii</taxon>
        <taxon>Neopterygii</taxon>
        <taxon>Teleostei</taxon>
        <taxon>Osteoglossocephala</taxon>
        <taxon>Osteoglossomorpha</taxon>
        <taxon>Osteoglossiformes</taxon>
        <taxon>Osteoglossidae</taxon>
        <taxon>Scleropages</taxon>
    </lineage>
</organism>
<evidence type="ECO:0000313" key="18">
    <source>
        <dbReference type="Proteomes" id="UP000694397"/>
    </source>
</evidence>
<dbReference type="PRINTS" id="PR01078">
    <property type="entry name" value="AMINACHANNEL"/>
</dbReference>
<keyword evidence="12" id="KW-0739">Sodium transport</keyword>
<accession>A0A8C9RIQ6</accession>
<keyword evidence="5 16" id="KW-0812">Transmembrane</keyword>
<reference evidence="17" key="2">
    <citation type="submission" date="2025-08" db="UniProtKB">
        <authorList>
            <consortium name="Ensembl"/>
        </authorList>
    </citation>
    <scope>IDENTIFICATION</scope>
</reference>
<dbReference type="PROSITE" id="PS01206">
    <property type="entry name" value="ASC"/>
    <property type="match status" value="1"/>
</dbReference>
<comment type="catalytic activity">
    <reaction evidence="14">
        <text>Na(+)(in) = Na(+)(out)</text>
        <dbReference type="Rhea" id="RHEA:34963"/>
        <dbReference type="ChEBI" id="CHEBI:29101"/>
    </reaction>
</comment>
<keyword evidence="3" id="KW-0894">Sodium channel</keyword>
<name>A0A8C9RIQ6_SCLFO</name>
<dbReference type="InterPro" id="IPR004724">
    <property type="entry name" value="ENaC_chordates"/>
</dbReference>
<keyword evidence="2" id="KW-0813">Transport</keyword>
<keyword evidence="8" id="KW-0406">Ion transport</keyword>
<dbReference type="GO" id="GO:0015280">
    <property type="term" value="F:ligand-gated sodium channel activity"/>
    <property type="evidence" value="ECO:0007669"/>
    <property type="project" value="InterPro"/>
</dbReference>
<evidence type="ECO:0000256" key="6">
    <source>
        <dbReference type="ARBA" id="ARBA00022989"/>
    </source>
</evidence>
<dbReference type="Proteomes" id="UP000694397">
    <property type="component" value="Chromosome 7"/>
</dbReference>
<keyword evidence="7" id="KW-0915">Sodium</keyword>
<dbReference type="Gene3D" id="1.10.287.820">
    <property type="entry name" value="Acid-sensing ion channel domain"/>
    <property type="match status" value="1"/>
</dbReference>
<evidence type="ECO:0000256" key="11">
    <source>
        <dbReference type="ARBA" id="ARBA00023180"/>
    </source>
</evidence>
<feature type="region of interest" description="Disordered" evidence="15">
    <location>
        <begin position="1"/>
        <end position="24"/>
    </location>
</feature>